<evidence type="ECO:0000313" key="1">
    <source>
        <dbReference type="EMBL" id="PWN20242.1"/>
    </source>
</evidence>
<proteinExistence type="predicted"/>
<sequence length="171" mass="18604">MATSRRDQAPPPWTTTTPIACLSTVSERADGYHRRRLPLSLSLIGHPPGPHCSLLVSQPTYATRSATPPGAVSSSLCSPTRSRSWELFPSLGTLLCCTPQPYSTLLSLGTPTALKPPSAGVSYPFLLKHGEKHLESTQQRKLISPSQLDRERGKTSADVNWCIHPSFVRTC</sequence>
<protein>
    <submittedName>
        <fullName evidence="1">Uncharacterized protein</fullName>
    </submittedName>
</protein>
<organism evidence="1 2">
    <name type="scientific">Pseudomicrostroma glucosiphilum</name>
    <dbReference type="NCBI Taxonomy" id="1684307"/>
    <lineage>
        <taxon>Eukaryota</taxon>
        <taxon>Fungi</taxon>
        <taxon>Dikarya</taxon>
        <taxon>Basidiomycota</taxon>
        <taxon>Ustilaginomycotina</taxon>
        <taxon>Exobasidiomycetes</taxon>
        <taxon>Microstromatales</taxon>
        <taxon>Microstromatales incertae sedis</taxon>
        <taxon>Pseudomicrostroma</taxon>
    </lineage>
</organism>
<dbReference type="GeneID" id="37011437"/>
<keyword evidence="2" id="KW-1185">Reference proteome</keyword>
<dbReference type="EMBL" id="KZ819328">
    <property type="protein sequence ID" value="PWN20242.1"/>
    <property type="molecule type" value="Genomic_DNA"/>
</dbReference>
<evidence type="ECO:0000313" key="2">
    <source>
        <dbReference type="Proteomes" id="UP000245942"/>
    </source>
</evidence>
<dbReference type="AlphaFoldDB" id="A0A316U4R4"/>
<reference evidence="1 2" key="1">
    <citation type="journal article" date="2018" name="Mol. Biol. Evol.">
        <title>Broad Genomic Sampling Reveals a Smut Pathogenic Ancestry of the Fungal Clade Ustilaginomycotina.</title>
        <authorList>
            <person name="Kijpornyongpan T."/>
            <person name="Mondo S.J."/>
            <person name="Barry K."/>
            <person name="Sandor L."/>
            <person name="Lee J."/>
            <person name="Lipzen A."/>
            <person name="Pangilinan J."/>
            <person name="LaButti K."/>
            <person name="Hainaut M."/>
            <person name="Henrissat B."/>
            <person name="Grigoriev I.V."/>
            <person name="Spatafora J.W."/>
            <person name="Aime M.C."/>
        </authorList>
    </citation>
    <scope>NUCLEOTIDE SEQUENCE [LARGE SCALE GENOMIC DNA]</scope>
    <source>
        <strain evidence="1 2">MCA 4718</strain>
    </source>
</reference>
<accession>A0A316U4R4</accession>
<gene>
    <name evidence="1" type="ORF">BCV69DRAFT_204063</name>
</gene>
<dbReference type="RefSeq" id="XP_025347402.1">
    <property type="nucleotide sequence ID" value="XM_025489703.1"/>
</dbReference>
<name>A0A316U4R4_9BASI</name>
<dbReference type="Proteomes" id="UP000245942">
    <property type="component" value="Unassembled WGS sequence"/>
</dbReference>